<dbReference type="Gene3D" id="3.40.50.720">
    <property type="entry name" value="NAD(P)-binding Rossmann-like Domain"/>
    <property type="match status" value="1"/>
</dbReference>
<dbReference type="Pfam" id="PF00106">
    <property type="entry name" value="adh_short"/>
    <property type="match status" value="1"/>
</dbReference>
<dbReference type="PANTHER" id="PTHR44229:SF4">
    <property type="entry name" value="15-HYDROXYPROSTAGLANDIN DEHYDROGENASE [NAD(+)]"/>
    <property type="match status" value="1"/>
</dbReference>
<dbReference type="SUPFAM" id="SSF51735">
    <property type="entry name" value="NAD(P)-binding Rossmann-fold domains"/>
    <property type="match status" value="1"/>
</dbReference>
<evidence type="ECO:0000313" key="3">
    <source>
        <dbReference type="EMBL" id="KAJ9606734.1"/>
    </source>
</evidence>
<organism evidence="3 4">
    <name type="scientific">Cladophialophora chaetospira</name>
    <dbReference type="NCBI Taxonomy" id="386627"/>
    <lineage>
        <taxon>Eukaryota</taxon>
        <taxon>Fungi</taxon>
        <taxon>Dikarya</taxon>
        <taxon>Ascomycota</taxon>
        <taxon>Pezizomycotina</taxon>
        <taxon>Eurotiomycetes</taxon>
        <taxon>Chaetothyriomycetidae</taxon>
        <taxon>Chaetothyriales</taxon>
        <taxon>Herpotrichiellaceae</taxon>
        <taxon>Cladophialophora</taxon>
    </lineage>
</organism>
<dbReference type="EMBL" id="JAPDRK010000013">
    <property type="protein sequence ID" value="KAJ9606734.1"/>
    <property type="molecule type" value="Genomic_DNA"/>
</dbReference>
<dbReference type="Proteomes" id="UP001172673">
    <property type="component" value="Unassembled WGS sequence"/>
</dbReference>
<comment type="similarity">
    <text evidence="1">Belongs to the short-chain dehydrogenases/reductases (SDR) family.</text>
</comment>
<evidence type="ECO:0000313" key="4">
    <source>
        <dbReference type="Proteomes" id="UP001172673"/>
    </source>
</evidence>
<protein>
    <submittedName>
        <fullName evidence="3">Uncharacterized protein</fullName>
    </submittedName>
</protein>
<dbReference type="PRINTS" id="PR00081">
    <property type="entry name" value="GDHRDH"/>
</dbReference>
<keyword evidence="4" id="KW-1185">Reference proteome</keyword>
<dbReference type="InterPro" id="IPR002347">
    <property type="entry name" value="SDR_fam"/>
</dbReference>
<comment type="caution">
    <text evidence="3">The sequence shown here is derived from an EMBL/GenBank/DDBJ whole genome shotgun (WGS) entry which is preliminary data.</text>
</comment>
<keyword evidence="2" id="KW-0560">Oxidoreductase</keyword>
<dbReference type="InterPro" id="IPR036291">
    <property type="entry name" value="NAD(P)-bd_dom_sf"/>
</dbReference>
<sequence>MPVAIVTGGASGIGLAITKLLLTKSYNVIIADRNEELGEKEAKFLGGPDSVVFVKCEVSDWDSQVQLFKTAKAKWGRIDTVVANAGIGEQAPSFNSMPAELTKPNISAIEVCFHGTLYSVYLAVHYLRQNHGEGGRIITTGGQAGIYAFPSMPIYCATKAGITTMCRSIALGLSKEKIYVNCLCPGLTLTPVTKPILDTLPPTMVSPMENHLKAVTEFLDTDIFGATIESDSGGLYNRKRPEPWSPEHQSWVYVQEEVEIPN</sequence>
<accession>A0AA38X4L7</accession>
<name>A0AA38X4L7_9EURO</name>
<dbReference type="GO" id="GO:0005737">
    <property type="term" value="C:cytoplasm"/>
    <property type="evidence" value="ECO:0007669"/>
    <property type="project" value="TreeGrafter"/>
</dbReference>
<reference evidence="3" key="1">
    <citation type="submission" date="2022-10" db="EMBL/GenBank/DDBJ databases">
        <title>Culturing micro-colonial fungi from biological soil crusts in the Mojave desert and describing Neophaeococcomyces mojavensis, and introducing the new genera and species Taxawa tesnikishii.</title>
        <authorList>
            <person name="Kurbessoian T."/>
            <person name="Stajich J.E."/>
        </authorList>
    </citation>
    <scope>NUCLEOTIDE SEQUENCE</scope>
    <source>
        <strain evidence="3">TK_41</strain>
    </source>
</reference>
<evidence type="ECO:0000256" key="2">
    <source>
        <dbReference type="ARBA" id="ARBA00023002"/>
    </source>
</evidence>
<evidence type="ECO:0000256" key="1">
    <source>
        <dbReference type="ARBA" id="ARBA00006484"/>
    </source>
</evidence>
<dbReference type="AlphaFoldDB" id="A0AA38X4L7"/>
<dbReference type="GO" id="GO:0016616">
    <property type="term" value="F:oxidoreductase activity, acting on the CH-OH group of donors, NAD or NADP as acceptor"/>
    <property type="evidence" value="ECO:0007669"/>
    <property type="project" value="TreeGrafter"/>
</dbReference>
<proteinExistence type="inferred from homology"/>
<dbReference type="PANTHER" id="PTHR44229">
    <property type="entry name" value="15-HYDROXYPROSTAGLANDIN DEHYDROGENASE [NAD(+)]"/>
    <property type="match status" value="1"/>
</dbReference>
<gene>
    <name evidence="3" type="ORF">H2200_008743</name>
</gene>